<evidence type="ECO:0000313" key="7">
    <source>
        <dbReference type="Proteomes" id="UP000054251"/>
    </source>
</evidence>
<feature type="compositionally biased region" description="Low complexity" evidence="5">
    <location>
        <begin position="269"/>
        <end position="309"/>
    </location>
</feature>
<reference evidence="6 7" key="1">
    <citation type="submission" date="2015-11" db="EMBL/GenBank/DDBJ databases">
        <title>The genome of Debaryomyces fabryi.</title>
        <authorList>
            <person name="Tafer H."/>
            <person name="Lopandic K."/>
        </authorList>
    </citation>
    <scope>NUCLEOTIDE SEQUENCE [LARGE SCALE GENOMIC DNA]</scope>
    <source>
        <strain evidence="6 7">CBS 789</strain>
    </source>
</reference>
<evidence type="ECO:0000313" key="6">
    <source>
        <dbReference type="EMBL" id="KSA02958.1"/>
    </source>
</evidence>
<dbReference type="PANTHER" id="PTHR45093:SF2">
    <property type="entry name" value="LISH DOMAIN-CONTAINING PROTEIN"/>
    <property type="match status" value="1"/>
</dbReference>
<keyword evidence="3" id="KW-0804">Transcription</keyword>
<feature type="compositionally biased region" description="Low complexity" evidence="5">
    <location>
        <begin position="197"/>
        <end position="228"/>
    </location>
</feature>
<dbReference type="RefSeq" id="XP_015469060.1">
    <property type="nucleotide sequence ID" value="XM_015610153.1"/>
</dbReference>
<dbReference type="PANTHER" id="PTHR45093">
    <property type="entry name" value="TRANSCRIPTION ACTIVATOR MSS11"/>
    <property type="match status" value="1"/>
</dbReference>
<dbReference type="PROSITE" id="PS50896">
    <property type="entry name" value="LISH"/>
    <property type="match status" value="1"/>
</dbReference>
<organism evidence="6 7">
    <name type="scientific">Debaryomyces fabryi</name>
    <dbReference type="NCBI Taxonomy" id="58627"/>
    <lineage>
        <taxon>Eukaryota</taxon>
        <taxon>Fungi</taxon>
        <taxon>Dikarya</taxon>
        <taxon>Ascomycota</taxon>
        <taxon>Saccharomycotina</taxon>
        <taxon>Pichiomycetes</taxon>
        <taxon>Debaryomycetaceae</taxon>
        <taxon>Debaryomyces</taxon>
    </lineage>
</organism>
<feature type="compositionally biased region" description="Polar residues" evidence="5">
    <location>
        <begin position="580"/>
        <end position="595"/>
    </location>
</feature>
<name>A0A0V1Q356_9ASCO</name>
<feature type="compositionally biased region" description="Low complexity" evidence="5">
    <location>
        <begin position="346"/>
        <end position="360"/>
    </location>
</feature>
<gene>
    <name evidence="6" type="ORF">AC631_01323</name>
</gene>
<dbReference type="InterPro" id="IPR006594">
    <property type="entry name" value="LisH"/>
</dbReference>
<feature type="compositionally biased region" description="Basic residues" evidence="5">
    <location>
        <begin position="504"/>
        <end position="517"/>
    </location>
</feature>
<feature type="region of interest" description="Disordered" evidence="5">
    <location>
        <begin position="242"/>
        <end position="368"/>
    </location>
</feature>
<feature type="region of interest" description="Disordered" evidence="5">
    <location>
        <begin position="486"/>
        <end position="630"/>
    </location>
</feature>
<feature type="compositionally biased region" description="Polar residues" evidence="5">
    <location>
        <begin position="94"/>
        <end position="119"/>
    </location>
</feature>
<evidence type="ECO:0000256" key="1">
    <source>
        <dbReference type="ARBA" id="ARBA00004123"/>
    </source>
</evidence>
<dbReference type="EMBL" id="LMYN01000017">
    <property type="protein sequence ID" value="KSA02958.1"/>
    <property type="molecule type" value="Genomic_DNA"/>
</dbReference>
<feature type="region of interest" description="Disordered" evidence="5">
    <location>
        <begin position="1"/>
        <end position="43"/>
    </location>
</feature>
<proteinExistence type="predicted"/>
<dbReference type="OrthoDB" id="5600002at2759"/>
<keyword evidence="4" id="KW-0539">Nucleus</keyword>
<evidence type="ECO:0000256" key="4">
    <source>
        <dbReference type="ARBA" id="ARBA00023242"/>
    </source>
</evidence>
<evidence type="ECO:0000256" key="5">
    <source>
        <dbReference type="SAM" id="MobiDB-lite"/>
    </source>
</evidence>
<dbReference type="GeneID" id="26838332"/>
<feature type="compositionally biased region" description="Basic and acidic residues" evidence="5">
    <location>
        <begin position="596"/>
        <end position="614"/>
    </location>
</feature>
<evidence type="ECO:0000256" key="3">
    <source>
        <dbReference type="ARBA" id="ARBA00023163"/>
    </source>
</evidence>
<dbReference type="Pfam" id="PF08513">
    <property type="entry name" value="LisH"/>
    <property type="match status" value="1"/>
</dbReference>
<feature type="compositionally biased region" description="Polar residues" evidence="5">
    <location>
        <begin position="519"/>
        <end position="535"/>
    </location>
</feature>
<keyword evidence="7" id="KW-1185">Reference proteome</keyword>
<keyword evidence="2" id="KW-0805">Transcription regulation</keyword>
<feature type="region of interest" description="Disordered" evidence="5">
    <location>
        <begin position="82"/>
        <end position="119"/>
    </location>
</feature>
<comment type="subcellular location">
    <subcellularLocation>
        <location evidence="1">Nucleus</location>
    </subcellularLocation>
</comment>
<evidence type="ECO:0000256" key="2">
    <source>
        <dbReference type="ARBA" id="ARBA00023015"/>
    </source>
</evidence>
<accession>A0A0V1Q356</accession>
<feature type="compositionally biased region" description="Polar residues" evidence="5">
    <location>
        <begin position="487"/>
        <end position="501"/>
    </location>
</feature>
<feature type="compositionally biased region" description="Polar residues" evidence="5">
    <location>
        <begin position="319"/>
        <end position="345"/>
    </location>
</feature>
<dbReference type="AlphaFoldDB" id="A0A0V1Q356"/>
<feature type="compositionally biased region" description="Low complexity" evidence="5">
    <location>
        <begin position="84"/>
        <end position="93"/>
    </location>
</feature>
<comment type="caution">
    <text evidence="6">The sequence shown here is derived from an EMBL/GenBank/DDBJ whole genome shotgun (WGS) entry which is preliminary data.</text>
</comment>
<feature type="compositionally biased region" description="Polar residues" evidence="5">
    <location>
        <begin position="618"/>
        <end position="630"/>
    </location>
</feature>
<feature type="region of interest" description="Disordered" evidence="5">
    <location>
        <begin position="196"/>
        <end position="228"/>
    </location>
</feature>
<sequence>MSHHSTPHLHNKKTPGGLGADNGASGTTSTNKGPMDSNTSISDSQASNAKQLLNAYVYDFLIKSRLPQTAKIFVNEAEVPSVQNSSSSSNNNSPHQMATGNPQGPSNVSTPHTPSANTQQFQKENNLPCLALAMEAPQGFLFEWWLVFWDVMQAKNNKGGSQLATQYYQSQMLKQRQQQELQGLNIQPNMFGLANGQMQQQQKTSMDQQQAPQQYNSQQQQLDPQQQQQRYMMQMMMKQQMSMGGNPVDPQQQQQMFGNMPPNNNLTLQQRMFITQQQQQQSQNRMQQHAQNQMNNLRQQAVAAQQHHPQQPPAPGQPTSQEISSHGSPSNVPRMNPQIAQAQHTQQPNGVQQFQQPQQPLINGNGQAQAAFAQPQSQMGMRMNSNGKPTVPGNQGDNMLVPNPNASDNGAPTNRNMNALQDYQMQLMLLEKQNKKRLDIARNNGTADPNGLMALNSGMMPPQAQLQQGNSQNQALNASPAAIINSPVVNNKPSPTTSNAAAVSKRKKDAPIKRGRKPSATSIPTTKASNVNSGVTSATSNNPTNNSNVGTAFKKEYSAPLTPASESANETVSKRKRRNTSTTESPNKQTVTKNTANKEKPIPEEPSKDKKNEDVVPSASTTSFQDQPSDQIFPVEILGGNNNNDNHLFGAPMNNGGLDDIDFDFNQFLDGSGDNSLNDGMNGFNWGSVDAIENGD</sequence>
<dbReference type="Proteomes" id="UP000054251">
    <property type="component" value="Unassembled WGS sequence"/>
</dbReference>
<feature type="compositionally biased region" description="Low complexity" evidence="5">
    <location>
        <begin position="536"/>
        <end position="548"/>
    </location>
</feature>
<feature type="compositionally biased region" description="Basic residues" evidence="5">
    <location>
        <begin position="1"/>
        <end position="13"/>
    </location>
</feature>
<feature type="compositionally biased region" description="Polar residues" evidence="5">
    <location>
        <begin position="249"/>
        <end position="268"/>
    </location>
</feature>
<feature type="compositionally biased region" description="Polar residues" evidence="5">
    <location>
        <begin position="24"/>
        <end position="43"/>
    </location>
</feature>
<protein>
    <submittedName>
        <fullName evidence="6">Uncharacterized protein</fullName>
    </submittedName>
</protein>
<dbReference type="GO" id="GO:0005634">
    <property type="term" value="C:nucleus"/>
    <property type="evidence" value="ECO:0007669"/>
    <property type="project" value="UniProtKB-SubCell"/>
</dbReference>